<gene>
    <name evidence="2" type="ORF">K8P03_04520</name>
</gene>
<evidence type="ECO:0000313" key="2">
    <source>
        <dbReference type="EMBL" id="MBZ2386560.1"/>
    </source>
</evidence>
<accession>A0ABS7SYH0</accession>
<dbReference type="Proteomes" id="UP000734271">
    <property type="component" value="Unassembled WGS sequence"/>
</dbReference>
<evidence type="ECO:0000313" key="3">
    <source>
        <dbReference type="Proteomes" id="UP000734271"/>
    </source>
</evidence>
<feature type="transmembrane region" description="Helical" evidence="1">
    <location>
        <begin position="45"/>
        <end position="65"/>
    </location>
</feature>
<comment type="caution">
    <text evidence="2">The sequence shown here is derived from an EMBL/GenBank/DDBJ whole genome shotgun (WGS) entry which is preliminary data.</text>
</comment>
<name>A0ABS7SYH0_9FIRM</name>
<dbReference type="EMBL" id="JAIPME010000002">
    <property type="protein sequence ID" value="MBZ2386560.1"/>
    <property type="molecule type" value="Genomic_DNA"/>
</dbReference>
<protein>
    <submittedName>
        <fullName evidence="2">Uncharacterized protein</fullName>
    </submittedName>
</protein>
<keyword evidence="1" id="KW-0812">Transmembrane</keyword>
<dbReference type="RefSeq" id="WP_223418729.1">
    <property type="nucleotide sequence ID" value="NZ_JAIPME010000002.1"/>
</dbReference>
<keyword evidence="1" id="KW-0472">Membrane</keyword>
<keyword evidence="1" id="KW-1133">Transmembrane helix</keyword>
<proteinExistence type="predicted"/>
<organism evidence="2 3">
    <name type="scientific">Anaerococcus murdochii</name>
    <dbReference type="NCBI Taxonomy" id="411577"/>
    <lineage>
        <taxon>Bacteria</taxon>
        <taxon>Bacillati</taxon>
        <taxon>Bacillota</taxon>
        <taxon>Tissierellia</taxon>
        <taxon>Tissierellales</taxon>
        <taxon>Peptoniphilaceae</taxon>
        <taxon>Anaerococcus</taxon>
    </lineage>
</organism>
<sequence>MKEENQKQKSFKKRITFYILQLTLAGLFIYQSLERNVGGQIKKFSPLLFIIGVLMIIMDATFIYMEWKNHKRTSL</sequence>
<reference evidence="2 3" key="1">
    <citation type="submission" date="2021-08" db="EMBL/GenBank/DDBJ databases">
        <title>FDA dAtabase for Regulatory Grade micrObial Sequences (FDA-ARGOS): Supporting development and validation of Infectious Disease Dx tests.</title>
        <authorList>
            <person name="Sproer C."/>
            <person name="Gronow S."/>
            <person name="Severitt S."/>
            <person name="Schroder I."/>
            <person name="Tallon L."/>
            <person name="Sadzewicz L."/>
            <person name="Zhao X."/>
            <person name="Boylan J."/>
            <person name="Ott S."/>
            <person name="Bowen H."/>
            <person name="Vavikolanu K."/>
            <person name="Hazen T."/>
            <person name="Aluvathingal J."/>
            <person name="Nadendla S."/>
            <person name="Lowell S."/>
            <person name="Myers T."/>
            <person name="Yan Y."/>
            <person name="Sichtig H."/>
        </authorList>
    </citation>
    <scope>NUCLEOTIDE SEQUENCE [LARGE SCALE GENOMIC DNA]</scope>
    <source>
        <strain evidence="2 3">FDAARGOS_1460</strain>
    </source>
</reference>
<keyword evidence="3" id="KW-1185">Reference proteome</keyword>
<feature type="transmembrane region" description="Helical" evidence="1">
    <location>
        <begin position="15"/>
        <end position="33"/>
    </location>
</feature>
<evidence type="ECO:0000256" key="1">
    <source>
        <dbReference type="SAM" id="Phobius"/>
    </source>
</evidence>